<reference evidence="1 2" key="1">
    <citation type="submission" date="2019-05" db="EMBL/GenBank/DDBJ databases">
        <title>Another draft genome of Portunus trituberculatus and its Hox gene families provides insights of decapod evolution.</title>
        <authorList>
            <person name="Jeong J.-H."/>
            <person name="Song I."/>
            <person name="Kim S."/>
            <person name="Choi T."/>
            <person name="Kim D."/>
            <person name="Ryu S."/>
            <person name="Kim W."/>
        </authorList>
    </citation>
    <scope>NUCLEOTIDE SEQUENCE [LARGE SCALE GENOMIC DNA]</scope>
    <source>
        <tissue evidence="1">Muscle</tissue>
    </source>
</reference>
<organism evidence="1 2">
    <name type="scientific">Portunus trituberculatus</name>
    <name type="common">Swimming crab</name>
    <name type="synonym">Neptunus trituberculatus</name>
    <dbReference type="NCBI Taxonomy" id="210409"/>
    <lineage>
        <taxon>Eukaryota</taxon>
        <taxon>Metazoa</taxon>
        <taxon>Ecdysozoa</taxon>
        <taxon>Arthropoda</taxon>
        <taxon>Crustacea</taxon>
        <taxon>Multicrustacea</taxon>
        <taxon>Malacostraca</taxon>
        <taxon>Eumalacostraca</taxon>
        <taxon>Eucarida</taxon>
        <taxon>Decapoda</taxon>
        <taxon>Pleocyemata</taxon>
        <taxon>Brachyura</taxon>
        <taxon>Eubrachyura</taxon>
        <taxon>Portunoidea</taxon>
        <taxon>Portunidae</taxon>
        <taxon>Portuninae</taxon>
        <taxon>Portunus</taxon>
    </lineage>
</organism>
<name>A0A5B7CMC7_PORTR</name>
<evidence type="ECO:0000313" key="1">
    <source>
        <dbReference type="EMBL" id="MPC10228.1"/>
    </source>
</evidence>
<accession>A0A5B7CMC7</accession>
<protein>
    <submittedName>
        <fullName evidence="1">Uncharacterized protein</fullName>
    </submittedName>
</protein>
<comment type="caution">
    <text evidence="1">The sequence shown here is derived from an EMBL/GenBank/DDBJ whole genome shotgun (WGS) entry which is preliminary data.</text>
</comment>
<dbReference type="AlphaFoldDB" id="A0A5B7CMC7"/>
<dbReference type="EMBL" id="VSRR010000107">
    <property type="protein sequence ID" value="MPC10228.1"/>
    <property type="molecule type" value="Genomic_DNA"/>
</dbReference>
<sequence>MPGHWFGSDRYRDGNAPTGEARIWCSKVAQKVGHKLISKVAPISGLQYPPEQPATVARDRGLAVDSISVSVVSRIRGTCIKETL</sequence>
<gene>
    <name evidence="1" type="ORF">E2C01_002860</name>
</gene>
<evidence type="ECO:0000313" key="2">
    <source>
        <dbReference type="Proteomes" id="UP000324222"/>
    </source>
</evidence>
<dbReference type="Proteomes" id="UP000324222">
    <property type="component" value="Unassembled WGS sequence"/>
</dbReference>
<proteinExistence type="predicted"/>
<keyword evidence="2" id="KW-1185">Reference proteome</keyword>